<protein>
    <submittedName>
        <fullName evidence="1">CSON004067 protein</fullName>
    </submittedName>
</protein>
<name>A0A336LT14_CULSO</name>
<evidence type="ECO:0000313" key="1">
    <source>
        <dbReference type="EMBL" id="SSX21172.1"/>
    </source>
</evidence>
<gene>
    <name evidence="1" type="primary">CSON004067</name>
</gene>
<sequence length="121" mass="14636">MQFNPIQILVEKKALKEKLYKFIFRSKPELSYYYYVGRIEWCMEKRWTLKFFPATDHFEKDGTTRNMEILHISFHFQHQQSYTMQLNLTLPLKSTCCKKSTIGLRLLTVKIRWLYGKAIDC</sequence>
<reference evidence="1" key="1">
    <citation type="submission" date="2018-07" db="EMBL/GenBank/DDBJ databases">
        <authorList>
            <person name="Quirk P.G."/>
            <person name="Krulwich T.A."/>
        </authorList>
    </citation>
    <scope>NUCLEOTIDE SEQUENCE</scope>
</reference>
<dbReference type="EMBL" id="UFQT01000177">
    <property type="protein sequence ID" value="SSX21172.1"/>
    <property type="molecule type" value="Genomic_DNA"/>
</dbReference>
<dbReference type="VEuPathDB" id="VectorBase:CSON004067"/>
<proteinExistence type="predicted"/>
<dbReference type="AlphaFoldDB" id="A0A336LT14"/>
<organism evidence="1">
    <name type="scientific">Culicoides sonorensis</name>
    <name type="common">Biting midge</name>
    <dbReference type="NCBI Taxonomy" id="179676"/>
    <lineage>
        <taxon>Eukaryota</taxon>
        <taxon>Metazoa</taxon>
        <taxon>Ecdysozoa</taxon>
        <taxon>Arthropoda</taxon>
        <taxon>Hexapoda</taxon>
        <taxon>Insecta</taxon>
        <taxon>Pterygota</taxon>
        <taxon>Neoptera</taxon>
        <taxon>Endopterygota</taxon>
        <taxon>Diptera</taxon>
        <taxon>Nematocera</taxon>
        <taxon>Chironomoidea</taxon>
        <taxon>Ceratopogonidae</taxon>
        <taxon>Ceratopogoninae</taxon>
        <taxon>Culicoides</taxon>
        <taxon>Monoculicoides</taxon>
    </lineage>
</organism>
<accession>A0A336LT14</accession>